<dbReference type="EMBL" id="GBXM01001910">
    <property type="protein sequence ID" value="JAI06668.1"/>
    <property type="molecule type" value="Transcribed_RNA"/>
</dbReference>
<organism evidence="1">
    <name type="scientific">Anguilla anguilla</name>
    <name type="common">European freshwater eel</name>
    <name type="synonym">Muraena anguilla</name>
    <dbReference type="NCBI Taxonomy" id="7936"/>
    <lineage>
        <taxon>Eukaryota</taxon>
        <taxon>Metazoa</taxon>
        <taxon>Chordata</taxon>
        <taxon>Craniata</taxon>
        <taxon>Vertebrata</taxon>
        <taxon>Euteleostomi</taxon>
        <taxon>Actinopterygii</taxon>
        <taxon>Neopterygii</taxon>
        <taxon>Teleostei</taxon>
        <taxon>Anguilliformes</taxon>
        <taxon>Anguillidae</taxon>
        <taxon>Anguilla</taxon>
    </lineage>
</organism>
<evidence type="ECO:0000313" key="1">
    <source>
        <dbReference type="EMBL" id="JAI06668.1"/>
    </source>
</evidence>
<accession>A0A0E9XV97</accession>
<name>A0A0E9XV97_ANGAN</name>
<reference evidence="1" key="1">
    <citation type="submission" date="2014-11" db="EMBL/GenBank/DDBJ databases">
        <authorList>
            <person name="Amaro Gonzalez C."/>
        </authorList>
    </citation>
    <scope>NUCLEOTIDE SEQUENCE</scope>
</reference>
<proteinExistence type="predicted"/>
<sequence>MHHKTFYFILFAFQG</sequence>
<reference evidence="1" key="2">
    <citation type="journal article" date="2015" name="Fish Shellfish Immunol.">
        <title>Early steps in the European eel (Anguilla anguilla)-Vibrio vulnificus interaction in the gills: Role of the RtxA13 toxin.</title>
        <authorList>
            <person name="Callol A."/>
            <person name="Pajuelo D."/>
            <person name="Ebbesson L."/>
            <person name="Teles M."/>
            <person name="MacKenzie S."/>
            <person name="Amaro C."/>
        </authorList>
    </citation>
    <scope>NUCLEOTIDE SEQUENCE</scope>
</reference>
<protein>
    <submittedName>
        <fullName evidence="1">Uncharacterized protein</fullName>
    </submittedName>
</protein>